<dbReference type="PANTHER" id="PTHR36195:SF6">
    <property type="entry name" value="SECRETED THAUMATIN-LIKE PROTEIN CALA"/>
    <property type="match status" value="1"/>
</dbReference>
<proteinExistence type="predicted"/>
<name>A0AAW0REI5_9HYPO</name>
<gene>
    <name evidence="1" type="ORF">G3M48_003502</name>
</gene>
<accession>A0AAW0REI5</accession>
<dbReference type="AlphaFoldDB" id="A0AAW0REI5"/>
<comment type="caution">
    <text evidence="1">The sequence shown here is derived from an EMBL/GenBank/DDBJ whole genome shotgun (WGS) entry which is preliminary data.</text>
</comment>
<evidence type="ECO:0000313" key="2">
    <source>
        <dbReference type="Proteomes" id="UP001397290"/>
    </source>
</evidence>
<dbReference type="Pfam" id="PF04681">
    <property type="entry name" value="Bys1"/>
    <property type="match status" value="1"/>
</dbReference>
<feature type="non-terminal residue" evidence="1">
    <location>
        <position position="117"/>
    </location>
</feature>
<protein>
    <submittedName>
        <fullName evidence="1">Uncharacterized protein</fullName>
    </submittedName>
</protein>
<dbReference type="EMBL" id="JAAHCF010002297">
    <property type="protein sequence ID" value="KAK8140587.1"/>
    <property type="molecule type" value="Genomic_DNA"/>
</dbReference>
<sequence>QPIPEPFPVYQINSGQTYSEDYKPVENGTGVSIKISRMQTIAGPITQFEYAFVPEQSPSLFYDLSDINDANPRQFCEFGLALYPSFRECSPVICPANCGQFCSQVYNKFNDDYATQG</sequence>
<dbReference type="Proteomes" id="UP001397290">
    <property type="component" value="Unassembled WGS sequence"/>
</dbReference>
<keyword evidence="2" id="KW-1185">Reference proteome</keyword>
<organism evidence="1 2">
    <name type="scientific">Beauveria asiatica</name>
    <dbReference type="NCBI Taxonomy" id="1069075"/>
    <lineage>
        <taxon>Eukaryota</taxon>
        <taxon>Fungi</taxon>
        <taxon>Dikarya</taxon>
        <taxon>Ascomycota</taxon>
        <taxon>Pezizomycotina</taxon>
        <taxon>Sordariomycetes</taxon>
        <taxon>Hypocreomycetidae</taxon>
        <taxon>Hypocreales</taxon>
        <taxon>Cordycipitaceae</taxon>
        <taxon>Beauveria</taxon>
    </lineage>
</organism>
<dbReference type="PANTHER" id="PTHR36195">
    <property type="entry name" value="DOMAIN PROTEIN, PUTATIVE (AFU_ORTHOLOGUE AFUA_5G01990)-RELATED-RELATED"/>
    <property type="match status" value="1"/>
</dbReference>
<reference evidence="1 2" key="1">
    <citation type="submission" date="2020-02" db="EMBL/GenBank/DDBJ databases">
        <title>Comparative genomics of the hypocrealean fungal genus Beauvera.</title>
        <authorList>
            <person name="Showalter D.N."/>
            <person name="Bushley K.E."/>
            <person name="Rehner S.A."/>
        </authorList>
    </citation>
    <scope>NUCLEOTIDE SEQUENCE [LARGE SCALE GENOMIC DNA]</scope>
    <source>
        <strain evidence="1 2">ARSEF4384</strain>
    </source>
</reference>
<evidence type="ECO:0000313" key="1">
    <source>
        <dbReference type="EMBL" id="KAK8140587.1"/>
    </source>
</evidence>
<dbReference type="InterPro" id="IPR006771">
    <property type="entry name" value="CetA-like"/>
</dbReference>
<feature type="non-terminal residue" evidence="1">
    <location>
        <position position="1"/>
    </location>
</feature>